<proteinExistence type="predicted"/>
<name>A0A0E9RNW3_ANGAN</name>
<evidence type="ECO:0000313" key="1">
    <source>
        <dbReference type="EMBL" id="JAH30836.1"/>
    </source>
</evidence>
<protein>
    <submittedName>
        <fullName evidence="1">Uncharacterized protein</fullName>
    </submittedName>
</protein>
<organism evidence="1">
    <name type="scientific">Anguilla anguilla</name>
    <name type="common">European freshwater eel</name>
    <name type="synonym">Muraena anguilla</name>
    <dbReference type="NCBI Taxonomy" id="7936"/>
    <lineage>
        <taxon>Eukaryota</taxon>
        <taxon>Metazoa</taxon>
        <taxon>Chordata</taxon>
        <taxon>Craniata</taxon>
        <taxon>Vertebrata</taxon>
        <taxon>Euteleostomi</taxon>
        <taxon>Actinopterygii</taxon>
        <taxon>Neopterygii</taxon>
        <taxon>Teleostei</taxon>
        <taxon>Anguilliformes</taxon>
        <taxon>Anguillidae</taxon>
        <taxon>Anguilla</taxon>
    </lineage>
</organism>
<reference evidence="1" key="1">
    <citation type="submission" date="2014-11" db="EMBL/GenBank/DDBJ databases">
        <authorList>
            <person name="Amaro Gonzalez C."/>
        </authorList>
    </citation>
    <scope>NUCLEOTIDE SEQUENCE</scope>
</reference>
<dbReference type="EMBL" id="GBXM01077741">
    <property type="protein sequence ID" value="JAH30836.1"/>
    <property type="molecule type" value="Transcribed_RNA"/>
</dbReference>
<accession>A0A0E9RNW3</accession>
<sequence>MTPSILIVCRYLTS</sequence>
<reference evidence="1" key="2">
    <citation type="journal article" date="2015" name="Fish Shellfish Immunol.">
        <title>Early steps in the European eel (Anguilla anguilla)-Vibrio vulnificus interaction in the gills: Role of the RtxA13 toxin.</title>
        <authorList>
            <person name="Callol A."/>
            <person name="Pajuelo D."/>
            <person name="Ebbesson L."/>
            <person name="Teles M."/>
            <person name="MacKenzie S."/>
            <person name="Amaro C."/>
        </authorList>
    </citation>
    <scope>NUCLEOTIDE SEQUENCE</scope>
</reference>